<dbReference type="RefSeq" id="WP_060669200.1">
    <property type="nucleotide sequence ID" value="NZ_JAHHXM010000052.1"/>
</dbReference>
<evidence type="ECO:0000313" key="2">
    <source>
        <dbReference type="Proteomes" id="UP000037854"/>
    </source>
</evidence>
<name>A0ABR5MFQ3_9BACI</name>
<keyword evidence="2" id="KW-1185">Reference proteome</keyword>
<dbReference type="EMBL" id="LGTK01000088">
    <property type="protein sequence ID" value="KPH71190.1"/>
    <property type="molecule type" value="Genomic_DNA"/>
</dbReference>
<reference evidence="1 2" key="1">
    <citation type="submission" date="2015-07" db="EMBL/GenBank/DDBJ databases">
        <title>High-quality draft genome sequence of Oceanobacillus caeni HM6, a bacillus isolated from a human feces.</title>
        <authorList>
            <person name="Kumar J."/>
            <person name="Verma M.K."/>
            <person name="Pandey R."/>
            <person name="Bhambi M."/>
            <person name="Chauhan N."/>
        </authorList>
    </citation>
    <scope>NUCLEOTIDE SEQUENCE [LARGE SCALE GENOMIC DNA]</scope>
    <source>
        <strain evidence="1 2">HM6</strain>
    </source>
</reference>
<accession>A0ABR5MFQ3</accession>
<comment type="caution">
    <text evidence="1">The sequence shown here is derived from an EMBL/GenBank/DDBJ whole genome shotgun (WGS) entry which is preliminary data.</text>
</comment>
<dbReference type="Proteomes" id="UP000037854">
    <property type="component" value="Unassembled WGS sequence"/>
</dbReference>
<evidence type="ECO:0000313" key="1">
    <source>
        <dbReference type="EMBL" id="KPH71190.1"/>
    </source>
</evidence>
<sequence length="456" mass="53391">MDLQKKVSKLSKDELVELVLYLVEGDEDVGRKAEFKLLTPNDEVKASKQLIRKYINENKRQGFISWRNVHAALQGAEMVLDKGREKLVNGEEDTAIRLGISVLSIVIDMLQYTDDSGGEVGYIVNESITLLKDASSMILVSTDLRIQDKMFQLILKESMQKRYDGWNDIRYELLDVCTIYSARIHARLKLEETLEKLLADISTISSRSSDYDQQSIKQLQLKILERNGELDKAEQLINDNLDFDEFRELAIEKEMANGSYDTALKICEDGEENDCDYPGLLKKWKQYRLQIYEAIEDMEKQKEVLLDFVYDNEYEAYAKLKDLYSEEEWNDVLDKIFDVFENKSGYLPHVYVYIAKTENRSDKVLIYCEQSPITIVELYPYLINDYPEKVEDIFTKYIRFEADHASERKTYRNVCRKLTVFKEACGETKFKELVKELKQTYDRKPAFLNELEKVEK</sequence>
<organism evidence="1 2">
    <name type="scientific">Oceanobacillus caeni</name>
    <dbReference type="NCBI Taxonomy" id="405946"/>
    <lineage>
        <taxon>Bacteria</taxon>
        <taxon>Bacillati</taxon>
        <taxon>Bacillota</taxon>
        <taxon>Bacilli</taxon>
        <taxon>Bacillales</taxon>
        <taxon>Bacillaceae</taxon>
        <taxon>Oceanobacillus</taxon>
    </lineage>
</organism>
<proteinExistence type="predicted"/>
<gene>
    <name evidence="1" type="ORF">AFL42_16035</name>
</gene>
<protein>
    <submittedName>
        <fullName evidence="1">Uncharacterized protein</fullName>
    </submittedName>
</protein>